<dbReference type="AlphaFoldDB" id="A0A0M3J4E6"/>
<gene>
    <name evidence="2" type="ORF">ASIM_LOCUS2278</name>
</gene>
<reference evidence="4" key="1">
    <citation type="submission" date="2017-02" db="UniProtKB">
        <authorList>
            <consortium name="WormBaseParasite"/>
        </authorList>
    </citation>
    <scope>IDENTIFICATION</scope>
</reference>
<name>A0A0M3J4E6_ANISI</name>
<proteinExistence type="predicted"/>
<protein>
    <submittedName>
        <fullName evidence="2 4">Uncharacterized protein</fullName>
    </submittedName>
</protein>
<feature type="region of interest" description="Disordered" evidence="1">
    <location>
        <begin position="1"/>
        <end position="39"/>
    </location>
</feature>
<dbReference type="EMBL" id="UYRR01002973">
    <property type="protein sequence ID" value="VDK19807.1"/>
    <property type="molecule type" value="Genomic_DNA"/>
</dbReference>
<reference evidence="2 3" key="2">
    <citation type="submission" date="2018-11" db="EMBL/GenBank/DDBJ databases">
        <authorList>
            <consortium name="Pathogen Informatics"/>
        </authorList>
    </citation>
    <scope>NUCLEOTIDE SEQUENCE [LARGE SCALE GENOMIC DNA]</scope>
</reference>
<dbReference type="Proteomes" id="UP000267096">
    <property type="component" value="Unassembled WGS sequence"/>
</dbReference>
<evidence type="ECO:0000256" key="1">
    <source>
        <dbReference type="SAM" id="MobiDB-lite"/>
    </source>
</evidence>
<feature type="compositionally biased region" description="Low complexity" evidence="1">
    <location>
        <begin position="20"/>
        <end position="34"/>
    </location>
</feature>
<dbReference type="WBParaSite" id="ASIM_0000241401-mRNA-1">
    <property type="protein sequence ID" value="ASIM_0000241401-mRNA-1"/>
    <property type="gene ID" value="ASIM_0000241401"/>
</dbReference>
<dbReference type="OrthoDB" id="10629776at2759"/>
<accession>A0A0M3J4E6</accession>
<evidence type="ECO:0000313" key="3">
    <source>
        <dbReference type="Proteomes" id="UP000267096"/>
    </source>
</evidence>
<evidence type="ECO:0000313" key="2">
    <source>
        <dbReference type="EMBL" id="VDK19807.1"/>
    </source>
</evidence>
<feature type="compositionally biased region" description="Basic and acidic residues" evidence="1">
    <location>
        <begin position="8"/>
        <end position="19"/>
    </location>
</feature>
<sequence length="92" mass="10028">MLSTVIRSRSESELDKDESGSSTSDSSSENSIGIQENGSSAIIPSYMTTQVLESIRESSLTHNTNVCSIEACEINDQACIYGNFHCRSRFIA</sequence>
<keyword evidence="3" id="KW-1185">Reference proteome</keyword>
<organism evidence="4">
    <name type="scientific">Anisakis simplex</name>
    <name type="common">Herring worm</name>
    <dbReference type="NCBI Taxonomy" id="6269"/>
    <lineage>
        <taxon>Eukaryota</taxon>
        <taxon>Metazoa</taxon>
        <taxon>Ecdysozoa</taxon>
        <taxon>Nematoda</taxon>
        <taxon>Chromadorea</taxon>
        <taxon>Rhabditida</taxon>
        <taxon>Spirurina</taxon>
        <taxon>Ascaridomorpha</taxon>
        <taxon>Ascaridoidea</taxon>
        <taxon>Anisakidae</taxon>
        <taxon>Anisakis</taxon>
        <taxon>Anisakis simplex complex</taxon>
    </lineage>
</organism>
<evidence type="ECO:0000313" key="4">
    <source>
        <dbReference type="WBParaSite" id="ASIM_0000241401-mRNA-1"/>
    </source>
</evidence>